<organism evidence="1 2">
    <name type="scientific">Colletotrichum gloeosporioides (strain Cg-14)</name>
    <name type="common">Anthracnose fungus</name>
    <name type="synonym">Glomerella cingulata</name>
    <dbReference type="NCBI Taxonomy" id="1237896"/>
    <lineage>
        <taxon>Eukaryota</taxon>
        <taxon>Fungi</taxon>
        <taxon>Dikarya</taxon>
        <taxon>Ascomycota</taxon>
        <taxon>Pezizomycotina</taxon>
        <taxon>Sordariomycetes</taxon>
        <taxon>Hypocreomycetidae</taxon>
        <taxon>Glomerellales</taxon>
        <taxon>Glomerellaceae</taxon>
        <taxon>Colletotrichum</taxon>
        <taxon>Colletotrichum gloeosporioides species complex</taxon>
    </lineage>
</organism>
<proteinExistence type="predicted"/>
<comment type="caution">
    <text evidence="1">The sequence shown here is derived from an EMBL/GenBank/DDBJ whole genome shotgun (WGS) entry which is preliminary data.</text>
</comment>
<dbReference type="Proteomes" id="UP000015530">
    <property type="component" value="Unassembled WGS sequence"/>
</dbReference>
<gene>
    <name evidence="1" type="ORF">CGLO_09518</name>
</gene>
<protein>
    <submittedName>
        <fullName evidence="1">Uncharacterized protein</fullName>
    </submittedName>
</protein>
<accession>T0K6A2</accession>
<reference evidence="2" key="1">
    <citation type="journal article" date="2013" name="Mol. Plant Microbe Interact.">
        <title>Global aspects of pacC regulation of pathogenicity genes in Colletotrichum gloeosporioides as revealed by transcriptome analysis.</title>
        <authorList>
            <person name="Alkan N."/>
            <person name="Meng X."/>
            <person name="Friedlander G."/>
            <person name="Reuveni E."/>
            <person name="Sukno S."/>
            <person name="Sherman A."/>
            <person name="Thon M."/>
            <person name="Fluhr R."/>
            <person name="Prusky D."/>
        </authorList>
    </citation>
    <scope>NUCLEOTIDE SEQUENCE [LARGE SCALE GENOMIC DNA]</scope>
    <source>
        <strain evidence="2">Cg-14</strain>
    </source>
</reference>
<dbReference type="EMBL" id="AMYD01001919">
    <property type="protein sequence ID" value="EQB50992.1"/>
    <property type="molecule type" value="Genomic_DNA"/>
</dbReference>
<dbReference type="HOGENOM" id="CLU_3426865_0_0_1"/>
<evidence type="ECO:0000313" key="1">
    <source>
        <dbReference type="EMBL" id="EQB50992.1"/>
    </source>
</evidence>
<name>T0K6A2_COLGC</name>
<dbReference type="AlphaFoldDB" id="T0K6A2"/>
<evidence type="ECO:0000313" key="2">
    <source>
        <dbReference type="Proteomes" id="UP000015530"/>
    </source>
</evidence>
<sequence length="21" mass="2513">MAPLKLMRPLFSAYFYTVNCF</sequence>